<dbReference type="FunFam" id="1.20.81.30:FF:000001">
    <property type="entry name" value="Type II secretion system protein F"/>
    <property type="match status" value="2"/>
</dbReference>
<reference evidence="13" key="1">
    <citation type="submission" date="2016-11" db="EMBL/GenBank/DDBJ databases">
        <authorList>
            <person name="Varghese N."/>
            <person name="Submissions S."/>
        </authorList>
    </citation>
    <scope>NUCLEOTIDE SEQUENCE [LARGE SCALE GENOMIC DNA]</scope>
    <source>
        <strain evidence="13">UWOS</strain>
    </source>
</reference>
<evidence type="ECO:0000259" key="11">
    <source>
        <dbReference type="Pfam" id="PF00482"/>
    </source>
</evidence>
<gene>
    <name evidence="12" type="ORF">SAMN05720469_10337</name>
</gene>
<dbReference type="InterPro" id="IPR018076">
    <property type="entry name" value="T2SS_GspF_dom"/>
</dbReference>
<evidence type="ECO:0000256" key="4">
    <source>
        <dbReference type="ARBA" id="ARBA00022475"/>
    </source>
</evidence>
<evidence type="ECO:0000256" key="5">
    <source>
        <dbReference type="ARBA" id="ARBA00022519"/>
    </source>
</evidence>
<dbReference type="InterPro" id="IPR003004">
    <property type="entry name" value="GspF/PilC"/>
</dbReference>
<keyword evidence="8 10" id="KW-0472">Membrane</keyword>
<feature type="domain" description="Type II secretion system protein GspF" evidence="11">
    <location>
        <begin position="65"/>
        <end position="188"/>
    </location>
</feature>
<dbReference type="InterPro" id="IPR042094">
    <property type="entry name" value="T2SS_GspF_sf"/>
</dbReference>
<dbReference type="GO" id="GO:0005886">
    <property type="term" value="C:plasma membrane"/>
    <property type="evidence" value="ECO:0007669"/>
    <property type="project" value="UniProtKB-SubCell"/>
</dbReference>
<keyword evidence="4" id="KW-1003">Cell membrane</keyword>
<keyword evidence="7 10" id="KW-1133">Transmembrane helix</keyword>
<comment type="subcellular location">
    <subcellularLocation>
        <location evidence="1">Cell inner membrane</location>
        <topology evidence="1">Multi-pass membrane protein</topology>
    </subcellularLocation>
    <subcellularLocation>
        <location evidence="9">Cell membrane</location>
        <topology evidence="9">Multi-pass membrane protein</topology>
    </subcellularLocation>
</comment>
<organism evidence="12 13">
    <name type="scientific">Fibrobacter intestinalis</name>
    <dbReference type="NCBI Taxonomy" id="28122"/>
    <lineage>
        <taxon>Bacteria</taxon>
        <taxon>Pseudomonadati</taxon>
        <taxon>Fibrobacterota</taxon>
        <taxon>Fibrobacteria</taxon>
        <taxon>Fibrobacterales</taxon>
        <taxon>Fibrobacteraceae</taxon>
        <taxon>Fibrobacter</taxon>
    </lineage>
</organism>
<evidence type="ECO:0000256" key="9">
    <source>
        <dbReference type="RuleBase" id="RU003923"/>
    </source>
</evidence>
<dbReference type="GO" id="GO:0015628">
    <property type="term" value="P:protein secretion by the type II secretion system"/>
    <property type="evidence" value="ECO:0007669"/>
    <property type="project" value="TreeGrafter"/>
</dbReference>
<dbReference type="AlphaFoldDB" id="A0A1M6QXG9"/>
<feature type="transmembrane region" description="Helical" evidence="10">
    <location>
        <begin position="165"/>
        <end position="187"/>
    </location>
</feature>
<dbReference type="RefSeq" id="WP_073302327.1">
    <property type="nucleotide sequence ID" value="NZ_FRAW01000003.1"/>
</dbReference>
<evidence type="ECO:0000256" key="2">
    <source>
        <dbReference type="ARBA" id="ARBA00005745"/>
    </source>
</evidence>
<dbReference type="PANTHER" id="PTHR30012:SF7">
    <property type="entry name" value="PROTEIN TRANSPORT PROTEIN HOFC HOMOLOG"/>
    <property type="match status" value="1"/>
</dbReference>
<dbReference type="Pfam" id="PF00482">
    <property type="entry name" value="T2SSF"/>
    <property type="match status" value="2"/>
</dbReference>
<dbReference type="PRINTS" id="PR00812">
    <property type="entry name" value="BCTERIALGSPF"/>
</dbReference>
<protein>
    <submittedName>
        <fullName evidence="12">Type IV pilus assembly protein PilC</fullName>
    </submittedName>
</protein>
<evidence type="ECO:0000256" key="1">
    <source>
        <dbReference type="ARBA" id="ARBA00004429"/>
    </source>
</evidence>
<keyword evidence="13" id="KW-1185">Reference proteome</keyword>
<dbReference type="PANTHER" id="PTHR30012">
    <property type="entry name" value="GENERAL SECRETION PATHWAY PROTEIN"/>
    <property type="match status" value="1"/>
</dbReference>
<dbReference type="Proteomes" id="UP000184275">
    <property type="component" value="Unassembled WGS sequence"/>
</dbReference>
<evidence type="ECO:0000256" key="6">
    <source>
        <dbReference type="ARBA" id="ARBA00022692"/>
    </source>
</evidence>
<proteinExistence type="inferred from homology"/>
<dbReference type="InterPro" id="IPR001992">
    <property type="entry name" value="T2SS_GspF/T4SS_PilC_CS"/>
</dbReference>
<evidence type="ECO:0000256" key="10">
    <source>
        <dbReference type="SAM" id="Phobius"/>
    </source>
</evidence>
<name>A0A1M6QXG9_9BACT</name>
<keyword evidence="3 9" id="KW-0813">Transport</keyword>
<dbReference type="PROSITE" id="PS00874">
    <property type="entry name" value="T2SP_F"/>
    <property type="match status" value="1"/>
</dbReference>
<comment type="similarity">
    <text evidence="2 9">Belongs to the GSP F family.</text>
</comment>
<evidence type="ECO:0000256" key="3">
    <source>
        <dbReference type="ARBA" id="ARBA00022448"/>
    </source>
</evidence>
<accession>A0A1M6QXG9</accession>
<feature type="transmembrane region" description="Helical" evidence="10">
    <location>
        <begin position="219"/>
        <end position="237"/>
    </location>
</feature>
<evidence type="ECO:0000313" key="13">
    <source>
        <dbReference type="Proteomes" id="UP000184275"/>
    </source>
</evidence>
<dbReference type="Gene3D" id="1.20.81.30">
    <property type="entry name" value="Type II secretion system (T2SS), domain F"/>
    <property type="match status" value="2"/>
</dbReference>
<sequence length="400" mass="43411">MPVFLYKAQNTQGNQFNGEIEAKDKNEAESLLRRKHLVVESVKRKPMEIKIQIGSGIKSKDISRFTRMFSSMTSAGLPMLQCLTILEEQMDNPAMRDVVHKLTMSISGGSSLADALTQHPKVFDKLYCNMVAAGEAGGILDGILLRLADYQEANERLVRKVKKALTYPVMVAVVAVLVVILMLSFVVPTFAASFTELGGELPWPTQFVMDLSDIIRDYAAFWILGAVAIVVAFKIVMKVPKLHFAFDRFLLKVPKVGDLQIKSAVARFSRTLGTLLNAGVSVTEALQVTAKTSGNSVVEAAIMKIAVGLAGGKSIVEPMKDVGIFPAMVIQMVGVGEKTGQLGAMLLKVADFYDEEVDAAIDALTSMMEPLIMVVLGGAVGFLMIAMYMPMFSMSDAIKG</sequence>
<feature type="transmembrane region" description="Helical" evidence="10">
    <location>
        <begin position="371"/>
        <end position="391"/>
    </location>
</feature>
<evidence type="ECO:0000256" key="8">
    <source>
        <dbReference type="ARBA" id="ARBA00023136"/>
    </source>
</evidence>
<evidence type="ECO:0000256" key="7">
    <source>
        <dbReference type="ARBA" id="ARBA00022989"/>
    </source>
</evidence>
<dbReference type="EMBL" id="FRAW01000003">
    <property type="protein sequence ID" value="SHK24894.1"/>
    <property type="molecule type" value="Genomic_DNA"/>
</dbReference>
<keyword evidence="6 9" id="KW-0812">Transmembrane</keyword>
<feature type="domain" description="Type II secretion system protein GspF" evidence="11">
    <location>
        <begin position="268"/>
        <end position="390"/>
    </location>
</feature>
<keyword evidence="5" id="KW-0997">Cell inner membrane</keyword>
<evidence type="ECO:0000313" key="12">
    <source>
        <dbReference type="EMBL" id="SHK24894.1"/>
    </source>
</evidence>